<feature type="compositionally biased region" description="Polar residues" evidence="1">
    <location>
        <begin position="1"/>
        <end position="14"/>
    </location>
</feature>
<dbReference type="EMBL" id="UYRU01045800">
    <property type="protein sequence ID" value="VDN08790.1"/>
    <property type="molecule type" value="Genomic_DNA"/>
</dbReference>
<keyword evidence="3" id="KW-1185">Reference proteome</keyword>
<name>A0A3P7L5C9_DIBLA</name>
<feature type="region of interest" description="Disordered" evidence="1">
    <location>
        <begin position="1"/>
        <end position="108"/>
    </location>
</feature>
<feature type="compositionally biased region" description="Polar residues" evidence="1">
    <location>
        <begin position="200"/>
        <end position="231"/>
    </location>
</feature>
<reference evidence="2 3" key="1">
    <citation type="submission" date="2018-11" db="EMBL/GenBank/DDBJ databases">
        <authorList>
            <consortium name="Pathogen Informatics"/>
        </authorList>
    </citation>
    <scope>NUCLEOTIDE SEQUENCE [LARGE SCALE GENOMIC DNA]</scope>
</reference>
<dbReference type="AlphaFoldDB" id="A0A3P7L5C9"/>
<accession>A0A3P7L5C9</accession>
<feature type="compositionally biased region" description="Acidic residues" evidence="1">
    <location>
        <begin position="75"/>
        <end position="84"/>
    </location>
</feature>
<dbReference type="OrthoDB" id="248923at2759"/>
<evidence type="ECO:0000313" key="2">
    <source>
        <dbReference type="EMBL" id="VDN08790.1"/>
    </source>
</evidence>
<feature type="compositionally biased region" description="Acidic residues" evidence="1">
    <location>
        <begin position="310"/>
        <end position="324"/>
    </location>
</feature>
<gene>
    <name evidence="2" type="ORF">DILT_LOCUS4621</name>
</gene>
<dbReference type="Proteomes" id="UP000281553">
    <property type="component" value="Unassembled WGS sequence"/>
</dbReference>
<feature type="region of interest" description="Disordered" evidence="1">
    <location>
        <begin position="199"/>
        <end position="249"/>
    </location>
</feature>
<evidence type="ECO:0000313" key="3">
    <source>
        <dbReference type="Proteomes" id="UP000281553"/>
    </source>
</evidence>
<organism evidence="2 3">
    <name type="scientific">Dibothriocephalus latus</name>
    <name type="common">Fish tapeworm</name>
    <name type="synonym">Diphyllobothrium latum</name>
    <dbReference type="NCBI Taxonomy" id="60516"/>
    <lineage>
        <taxon>Eukaryota</taxon>
        <taxon>Metazoa</taxon>
        <taxon>Spiralia</taxon>
        <taxon>Lophotrochozoa</taxon>
        <taxon>Platyhelminthes</taxon>
        <taxon>Cestoda</taxon>
        <taxon>Eucestoda</taxon>
        <taxon>Diphyllobothriidea</taxon>
        <taxon>Diphyllobothriidae</taxon>
        <taxon>Dibothriocephalus</taxon>
    </lineage>
</organism>
<proteinExistence type="predicted"/>
<sequence>MILFSTFSPASTTNSPLPSRRSSPRRASCLTPRSSAQVFNRQRTEQPQESFDSQKYAVPGLPWFEPSLSPQASDLEAEEEEREQESEKADTSKPELISPQFESGLNLDDISPEFHTARSYDLAELCQETSFAISQSFEEVILTEVKVGTPAIQDQKILKAEAMERAAPLEMRQRKEAWRNQPSMLADKDGDIRWERESSLTRPSVDSGITSTNGTQVSTTRGLSSWSSPVTTADEEKREIKEGHHGEANLLETELEQSILLSLTCLYDKHATSPIAGPDSARSEASVEELDSPASVEDCTLTDGPADVSCLEDDGTDRDFDDDDVIGKERGLGNESEDEDGETGHPVSMFYRLEQMRSSLEETLGTETLLRCYNVVHALQENEDDEMRLSKEAVAKIMGPEKAAVYFDRVLQLVLADSAFTGGKFNTVFRLISFQ</sequence>
<feature type="region of interest" description="Disordered" evidence="1">
    <location>
        <begin position="274"/>
        <end position="345"/>
    </location>
</feature>
<feature type="compositionally biased region" description="Basic and acidic residues" evidence="1">
    <location>
        <begin position="234"/>
        <end position="247"/>
    </location>
</feature>
<protein>
    <submittedName>
        <fullName evidence="2">Uncharacterized protein</fullName>
    </submittedName>
</protein>
<evidence type="ECO:0000256" key="1">
    <source>
        <dbReference type="SAM" id="MobiDB-lite"/>
    </source>
</evidence>
<feature type="compositionally biased region" description="Polar residues" evidence="1">
    <location>
        <begin position="31"/>
        <end position="53"/>
    </location>
</feature>